<gene>
    <name evidence="1" type="ORF">DPMN_063236</name>
</gene>
<proteinExistence type="predicted"/>
<evidence type="ECO:0000313" key="1">
    <source>
        <dbReference type="EMBL" id="KAH3720339.1"/>
    </source>
</evidence>
<dbReference type="EMBL" id="JAIWYP010000013">
    <property type="protein sequence ID" value="KAH3720339.1"/>
    <property type="molecule type" value="Genomic_DNA"/>
</dbReference>
<protein>
    <submittedName>
        <fullName evidence="1">Uncharacterized protein</fullName>
    </submittedName>
</protein>
<reference evidence="1" key="2">
    <citation type="submission" date="2020-11" db="EMBL/GenBank/DDBJ databases">
        <authorList>
            <person name="McCartney M.A."/>
            <person name="Auch B."/>
            <person name="Kono T."/>
            <person name="Mallez S."/>
            <person name="Becker A."/>
            <person name="Gohl D.M."/>
            <person name="Silverstein K.A.T."/>
            <person name="Koren S."/>
            <person name="Bechman K.B."/>
            <person name="Herman A."/>
            <person name="Abrahante J.E."/>
            <person name="Garbe J."/>
        </authorList>
    </citation>
    <scope>NUCLEOTIDE SEQUENCE</scope>
    <source>
        <strain evidence="1">Duluth1</strain>
        <tissue evidence="1">Whole animal</tissue>
    </source>
</reference>
<sequence>MRIGNNTNCEAADFPLVNNMDDHIDDPSSAMMRYYRTKPDISDLINIEDVWNTYDVCKSTGSRAPHMDDKLEVLCQQ</sequence>
<evidence type="ECO:0000313" key="2">
    <source>
        <dbReference type="Proteomes" id="UP000828390"/>
    </source>
</evidence>
<dbReference type="AlphaFoldDB" id="A0A9D4CAZ7"/>
<name>A0A9D4CAZ7_DREPO</name>
<dbReference type="Proteomes" id="UP000828390">
    <property type="component" value="Unassembled WGS sequence"/>
</dbReference>
<comment type="caution">
    <text evidence="1">The sequence shown here is derived from an EMBL/GenBank/DDBJ whole genome shotgun (WGS) entry which is preliminary data.</text>
</comment>
<reference evidence="1" key="1">
    <citation type="journal article" date="2019" name="bioRxiv">
        <title>The Genome of the Zebra Mussel, Dreissena polymorpha: A Resource for Invasive Species Research.</title>
        <authorList>
            <person name="McCartney M.A."/>
            <person name="Auch B."/>
            <person name="Kono T."/>
            <person name="Mallez S."/>
            <person name="Zhang Y."/>
            <person name="Obille A."/>
            <person name="Becker A."/>
            <person name="Abrahante J.E."/>
            <person name="Garbe J."/>
            <person name="Badalamenti J.P."/>
            <person name="Herman A."/>
            <person name="Mangelson H."/>
            <person name="Liachko I."/>
            <person name="Sullivan S."/>
            <person name="Sone E.D."/>
            <person name="Koren S."/>
            <person name="Silverstein K.A.T."/>
            <person name="Beckman K.B."/>
            <person name="Gohl D.M."/>
        </authorList>
    </citation>
    <scope>NUCLEOTIDE SEQUENCE</scope>
    <source>
        <strain evidence="1">Duluth1</strain>
        <tissue evidence="1">Whole animal</tissue>
    </source>
</reference>
<accession>A0A9D4CAZ7</accession>
<keyword evidence="2" id="KW-1185">Reference proteome</keyword>
<organism evidence="1 2">
    <name type="scientific">Dreissena polymorpha</name>
    <name type="common">Zebra mussel</name>
    <name type="synonym">Mytilus polymorpha</name>
    <dbReference type="NCBI Taxonomy" id="45954"/>
    <lineage>
        <taxon>Eukaryota</taxon>
        <taxon>Metazoa</taxon>
        <taxon>Spiralia</taxon>
        <taxon>Lophotrochozoa</taxon>
        <taxon>Mollusca</taxon>
        <taxon>Bivalvia</taxon>
        <taxon>Autobranchia</taxon>
        <taxon>Heteroconchia</taxon>
        <taxon>Euheterodonta</taxon>
        <taxon>Imparidentia</taxon>
        <taxon>Neoheterodontei</taxon>
        <taxon>Myida</taxon>
        <taxon>Dreissenoidea</taxon>
        <taxon>Dreissenidae</taxon>
        <taxon>Dreissena</taxon>
    </lineage>
</organism>